<name>A0A8D2JQ10_SCIVU</name>
<dbReference type="PANTHER" id="PTHR23232:SF163">
    <property type="entry name" value="ZINC FINGER PROTEIN 589"/>
    <property type="match status" value="1"/>
</dbReference>
<dbReference type="InterPro" id="IPR036051">
    <property type="entry name" value="KRAB_dom_sf"/>
</dbReference>
<reference evidence="2" key="1">
    <citation type="submission" date="2025-08" db="UniProtKB">
        <authorList>
            <consortium name="Ensembl"/>
        </authorList>
    </citation>
    <scope>IDENTIFICATION</scope>
</reference>
<sequence>SNAEVSLSCFGGQRLAPEHQEMDLVIFRDVAIDFTEEEWEYLQPAQQNLYRDVMFENYRNLVFLRKHNFPS</sequence>
<evidence type="ECO:0000313" key="3">
    <source>
        <dbReference type="Proteomes" id="UP000694564"/>
    </source>
</evidence>
<dbReference type="Ensembl" id="ENSSVLT00005028263.1">
    <property type="protein sequence ID" value="ENSSVLP00005025418.1"/>
    <property type="gene ID" value="ENSSVLG00005020160.1"/>
</dbReference>
<dbReference type="CDD" id="cd07765">
    <property type="entry name" value="KRAB_A-box"/>
    <property type="match status" value="1"/>
</dbReference>
<evidence type="ECO:0000259" key="1">
    <source>
        <dbReference type="PROSITE" id="PS50805"/>
    </source>
</evidence>
<accession>A0A8D2JQ10</accession>
<dbReference type="Gene3D" id="6.10.140.140">
    <property type="match status" value="1"/>
</dbReference>
<dbReference type="Pfam" id="PF01352">
    <property type="entry name" value="KRAB"/>
    <property type="match status" value="1"/>
</dbReference>
<dbReference type="GO" id="GO:0006355">
    <property type="term" value="P:regulation of DNA-templated transcription"/>
    <property type="evidence" value="ECO:0007669"/>
    <property type="project" value="InterPro"/>
</dbReference>
<keyword evidence="3" id="KW-1185">Reference proteome</keyword>
<dbReference type="PROSITE" id="PS50805">
    <property type="entry name" value="KRAB"/>
    <property type="match status" value="1"/>
</dbReference>
<dbReference type="InterPro" id="IPR050169">
    <property type="entry name" value="Krueppel_C2H2_ZnF"/>
</dbReference>
<dbReference type="AlphaFoldDB" id="A0A8D2JQ10"/>
<proteinExistence type="predicted"/>
<organism evidence="2 3">
    <name type="scientific">Sciurus vulgaris</name>
    <name type="common">Eurasian red squirrel</name>
    <dbReference type="NCBI Taxonomy" id="55149"/>
    <lineage>
        <taxon>Eukaryota</taxon>
        <taxon>Metazoa</taxon>
        <taxon>Chordata</taxon>
        <taxon>Craniata</taxon>
        <taxon>Vertebrata</taxon>
        <taxon>Euteleostomi</taxon>
        <taxon>Mammalia</taxon>
        <taxon>Eutheria</taxon>
        <taxon>Euarchontoglires</taxon>
        <taxon>Glires</taxon>
        <taxon>Rodentia</taxon>
        <taxon>Sciuromorpha</taxon>
        <taxon>Sciuridae</taxon>
        <taxon>Sciurinae</taxon>
        <taxon>Sciurini</taxon>
        <taxon>Sciurus</taxon>
    </lineage>
</organism>
<dbReference type="PANTHER" id="PTHR23232">
    <property type="entry name" value="KRAB DOMAIN C2H2 ZINC FINGER"/>
    <property type="match status" value="1"/>
</dbReference>
<protein>
    <recommendedName>
        <fullName evidence="1">KRAB domain-containing protein</fullName>
    </recommendedName>
</protein>
<dbReference type="Proteomes" id="UP000694564">
    <property type="component" value="Chromosome X"/>
</dbReference>
<evidence type="ECO:0000313" key="2">
    <source>
        <dbReference type="Ensembl" id="ENSSVLP00005025418.1"/>
    </source>
</evidence>
<feature type="domain" description="KRAB" evidence="1">
    <location>
        <begin position="25"/>
        <end position="71"/>
    </location>
</feature>
<reference evidence="2" key="2">
    <citation type="submission" date="2025-09" db="UniProtKB">
        <authorList>
            <consortium name="Ensembl"/>
        </authorList>
    </citation>
    <scope>IDENTIFICATION</scope>
</reference>
<dbReference type="SUPFAM" id="SSF109640">
    <property type="entry name" value="KRAB domain (Kruppel-associated box)"/>
    <property type="match status" value="1"/>
</dbReference>
<dbReference type="SMART" id="SM00349">
    <property type="entry name" value="KRAB"/>
    <property type="match status" value="1"/>
</dbReference>
<dbReference type="GeneTree" id="ENSGT01150000286936"/>
<dbReference type="InterPro" id="IPR001909">
    <property type="entry name" value="KRAB"/>
</dbReference>